<feature type="transmembrane region" description="Helical" evidence="1">
    <location>
        <begin position="37"/>
        <end position="58"/>
    </location>
</feature>
<organism evidence="2 3">
    <name type="scientific">Auritidibacter ignavus</name>
    <dbReference type="NCBI Taxonomy" id="678932"/>
    <lineage>
        <taxon>Bacteria</taxon>
        <taxon>Bacillati</taxon>
        <taxon>Actinomycetota</taxon>
        <taxon>Actinomycetes</taxon>
        <taxon>Micrococcales</taxon>
        <taxon>Micrococcaceae</taxon>
        <taxon>Auritidibacter</taxon>
    </lineage>
</organism>
<proteinExistence type="predicted"/>
<dbReference type="AlphaFoldDB" id="A0AAJ6ANM8"/>
<accession>A0AAJ6ANM8</accession>
<gene>
    <name evidence="2" type="ORF">QDX21_00365</name>
</gene>
<sequence>MTARKISGLSITNLPQFHAHLVFEISKKFVPAHGASLFLLTSFVAIITIFLSAPLTAFDDV</sequence>
<name>A0AAJ6ANM8_9MICC</name>
<reference evidence="2 3" key="1">
    <citation type="submission" date="2023-03" db="EMBL/GenBank/DDBJ databases">
        <title>Complete genome sequences of several Auritidibacter ignavus strains isolated from ear infections.</title>
        <authorList>
            <person name="Baehr T."/>
            <person name="Baumhoegger A.M."/>
        </authorList>
    </citation>
    <scope>NUCLEOTIDE SEQUENCE [LARGE SCALE GENOMIC DNA]</scope>
    <source>
        <strain evidence="2 3">BABAE-6</strain>
    </source>
</reference>
<evidence type="ECO:0000313" key="3">
    <source>
        <dbReference type="Proteomes" id="UP001224674"/>
    </source>
</evidence>
<evidence type="ECO:0000313" key="2">
    <source>
        <dbReference type="EMBL" id="WGH93310.1"/>
    </source>
</evidence>
<dbReference type="Proteomes" id="UP001224674">
    <property type="component" value="Chromosome"/>
</dbReference>
<dbReference type="EMBL" id="CP122566">
    <property type="protein sequence ID" value="WGH93310.1"/>
    <property type="molecule type" value="Genomic_DNA"/>
</dbReference>
<keyword evidence="3" id="KW-1185">Reference proteome</keyword>
<dbReference type="RefSeq" id="WP_110098607.1">
    <property type="nucleotide sequence ID" value="NZ_CP122561.1"/>
</dbReference>
<keyword evidence="1" id="KW-0472">Membrane</keyword>
<dbReference type="GeneID" id="83694500"/>
<keyword evidence="1" id="KW-1133">Transmembrane helix</keyword>
<keyword evidence="1" id="KW-0812">Transmembrane</keyword>
<protein>
    <submittedName>
        <fullName evidence="2">Uncharacterized protein</fullName>
    </submittedName>
</protein>
<evidence type="ECO:0000256" key="1">
    <source>
        <dbReference type="SAM" id="Phobius"/>
    </source>
</evidence>